<evidence type="ECO:0000259" key="1">
    <source>
        <dbReference type="PROSITE" id="PS50853"/>
    </source>
</evidence>
<sequence length="230" mass="23674">MGLSTAEIDRLKAVVADYFPQTVQVLGIGANTENELGELPAPTDLVQLRTTTGRLGRPNSRNPFASGRPVGEMEMTLILPFGVNLTGMTAFGVDNLVYYPLGGAETTGAGYRTSVIYRVKRSDLLTPADVLIPVIPGAAQDLSTSPLDGGADLFWSEPLTGTPPTTYTARAYAAAVGGTPVVSVTVDGGEGVATLSPLTNGTTYYLTVVATNQAGTGPAAARVAVVPSAD</sequence>
<proteinExistence type="predicted"/>
<feature type="domain" description="Fibronectin type-III" evidence="1">
    <location>
        <begin position="135"/>
        <end position="230"/>
    </location>
</feature>
<name>A0A6J5R9E1_9CAUD</name>
<gene>
    <name evidence="3" type="ORF">UFOVP1189_26</name>
    <name evidence="2" type="ORF">UFOVP464_11</name>
</gene>
<protein>
    <submittedName>
        <fullName evidence="3">Fibronectin type III</fullName>
    </submittedName>
</protein>
<dbReference type="PROSITE" id="PS50853">
    <property type="entry name" value="FN3"/>
    <property type="match status" value="1"/>
</dbReference>
<dbReference type="SUPFAM" id="SSF49265">
    <property type="entry name" value="Fibronectin type III"/>
    <property type="match status" value="1"/>
</dbReference>
<evidence type="ECO:0000313" key="3">
    <source>
        <dbReference type="EMBL" id="CAB4189245.1"/>
    </source>
</evidence>
<accession>A0A6J5R9E1</accession>
<dbReference type="InterPro" id="IPR036116">
    <property type="entry name" value="FN3_sf"/>
</dbReference>
<reference evidence="3" key="1">
    <citation type="submission" date="2020-05" db="EMBL/GenBank/DDBJ databases">
        <authorList>
            <person name="Chiriac C."/>
            <person name="Salcher M."/>
            <person name="Ghai R."/>
            <person name="Kavagutti S V."/>
        </authorList>
    </citation>
    <scope>NUCLEOTIDE SEQUENCE</scope>
</reference>
<dbReference type="CDD" id="cd00063">
    <property type="entry name" value="FN3"/>
    <property type="match status" value="1"/>
</dbReference>
<dbReference type="InterPro" id="IPR013783">
    <property type="entry name" value="Ig-like_fold"/>
</dbReference>
<dbReference type="Gene3D" id="2.60.40.10">
    <property type="entry name" value="Immunoglobulins"/>
    <property type="match status" value="1"/>
</dbReference>
<organism evidence="3">
    <name type="scientific">uncultured Caudovirales phage</name>
    <dbReference type="NCBI Taxonomy" id="2100421"/>
    <lineage>
        <taxon>Viruses</taxon>
        <taxon>Duplodnaviria</taxon>
        <taxon>Heunggongvirae</taxon>
        <taxon>Uroviricota</taxon>
        <taxon>Caudoviricetes</taxon>
        <taxon>Peduoviridae</taxon>
        <taxon>Maltschvirus</taxon>
        <taxon>Maltschvirus maltsch</taxon>
    </lineage>
</organism>
<dbReference type="InterPro" id="IPR003961">
    <property type="entry name" value="FN3_dom"/>
</dbReference>
<dbReference type="EMBL" id="LR797138">
    <property type="protein sequence ID" value="CAB4189245.1"/>
    <property type="molecule type" value="Genomic_DNA"/>
</dbReference>
<evidence type="ECO:0000313" key="2">
    <source>
        <dbReference type="EMBL" id="CAB4143952.1"/>
    </source>
</evidence>
<dbReference type="EMBL" id="LR796430">
    <property type="protein sequence ID" value="CAB4143952.1"/>
    <property type="molecule type" value="Genomic_DNA"/>
</dbReference>
<dbReference type="SMART" id="SM00060">
    <property type="entry name" value="FN3"/>
    <property type="match status" value="1"/>
</dbReference>